<accession>A0A7V0I9W4</accession>
<dbReference type="InterPro" id="IPR037068">
    <property type="entry name" value="DNA_primase_core_N_sf"/>
</dbReference>
<reference evidence="2" key="1">
    <citation type="journal article" date="2020" name="mSystems">
        <title>Genome- and Community-Level Interaction Insights into Carbon Utilization and Element Cycling Functions of Hydrothermarchaeota in Hydrothermal Sediment.</title>
        <authorList>
            <person name="Zhou Z."/>
            <person name="Liu Y."/>
            <person name="Xu W."/>
            <person name="Pan J."/>
            <person name="Luo Z.H."/>
            <person name="Li M."/>
        </authorList>
    </citation>
    <scope>NUCLEOTIDE SEQUENCE [LARGE SCALE GENOMIC DNA]</scope>
    <source>
        <strain evidence="2">HyVt-113</strain>
    </source>
</reference>
<feature type="domain" description="DNA primase DNAG catalytic core N-terminal" evidence="1">
    <location>
        <begin position="22"/>
        <end position="111"/>
    </location>
</feature>
<dbReference type="Proteomes" id="UP000885706">
    <property type="component" value="Unassembled WGS sequence"/>
</dbReference>
<dbReference type="InterPro" id="IPR013264">
    <property type="entry name" value="DNAG_N"/>
</dbReference>
<comment type="caution">
    <text evidence="2">The sequence shown here is derived from an EMBL/GenBank/DDBJ whole genome shotgun (WGS) entry which is preliminary data.</text>
</comment>
<organism evidence="2">
    <name type="scientific">Desulfofervidus auxilii</name>
    <dbReference type="NCBI Taxonomy" id="1621989"/>
    <lineage>
        <taxon>Bacteria</taxon>
        <taxon>Pseudomonadati</taxon>
        <taxon>Thermodesulfobacteriota</taxon>
        <taxon>Candidatus Desulfofervidia</taxon>
        <taxon>Candidatus Desulfofervidales</taxon>
        <taxon>Candidatus Desulfofervidaceae</taxon>
        <taxon>Candidatus Desulfofervidus</taxon>
    </lineage>
</organism>
<dbReference type="EMBL" id="DQWQ01000033">
    <property type="protein sequence ID" value="HDD35292.1"/>
    <property type="molecule type" value="Genomic_DNA"/>
</dbReference>
<protein>
    <recommendedName>
        <fullName evidence="1">DNA primase DNAG catalytic core N-terminal domain-containing protein</fullName>
    </recommendedName>
</protein>
<sequence length="255" mass="29844">MMERDKKIKLLNMAVNFYHELFYKHKKKDLQSQWEVLAKWNIEQLEIKKFKIGYCPETSDFSRHYTDIFKNYPIIKDTLVELGFLEKDEQNLRDSLINCFLFPCFDERGNLLNVAIYHPQKGWQLLYAEDPLGVFGLWQVSYELTDYGLVFLLPDIKSFFSFKKLLYPTGVNPCLACLKGINTLLFEKLETLGVGQVLIIGLNVPEGIQTYMEVITFPDKGDSLLNLKATFPYLADQRFRRLIEVGLEIMKVKKE</sequence>
<dbReference type="AlphaFoldDB" id="A0A7V0I9W4"/>
<gene>
    <name evidence="2" type="ORF">ENF30_00670</name>
</gene>
<name>A0A7V0I9W4_DESA2</name>
<evidence type="ECO:0000313" key="2">
    <source>
        <dbReference type="EMBL" id="HDD35292.1"/>
    </source>
</evidence>
<proteinExistence type="predicted"/>
<evidence type="ECO:0000259" key="1">
    <source>
        <dbReference type="Pfam" id="PF08275"/>
    </source>
</evidence>
<dbReference type="SUPFAM" id="SSF56731">
    <property type="entry name" value="DNA primase core"/>
    <property type="match status" value="1"/>
</dbReference>
<dbReference type="Gene3D" id="3.90.980.10">
    <property type="entry name" value="DNA primase, catalytic core, N-terminal domain"/>
    <property type="match status" value="1"/>
</dbReference>
<dbReference type="Pfam" id="PF08275">
    <property type="entry name" value="DNAG_N"/>
    <property type="match status" value="1"/>
</dbReference>